<dbReference type="InterPro" id="IPR002022">
    <property type="entry name" value="Pec_lyase"/>
</dbReference>
<dbReference type="InterPro" id="IPR045032">
    <property type="entry name" value="PEL"/>
</dbReference>
<feature type="signal peptide" evidence="3">
    <location>
        <begin position="1"/>
        <end position="26"/>
    </location>
</feature>
<keyword evidence="2" id="KW-0119">Carbohydrate metabolism</keyword>
<dbReference type="PANTHER" id="PTHR31683:SF18">
    <property type="entry name" value="PECTATE LYASE 21-RELATED"/>
    <property type="match status" value="1"/>
</dbReference>
<keyword evidence="6" id="KW-1185">Reference proteome</keyword>
<dbReference type="SUPFAM" id="SSF51126">
    <property type="entry name" value="Pectin lyase-like"/>
    <property type="match status" value="1"/>
</dbReference>
<evidence type="ECO:0000256" key="2">
    <source>
        <dbReference type="RuleBase" id="RU361173"/>
    </source>
</evidence>
<evidence type="ECO:0000256" key="3">
    <source>
        <dbReference type="SAM" id="SignalP"/>
    </source>
</evidence>
<keyword evidence="2" id="KW-0624">Polysaccharide degradation</keyword>
<gene>
    <name evidence="5" type="ORF">KDH_10880</name>
</gene>
<accession>A0ABQ6FJ75</accession>
<feature type="chain" id="PRO_5047362301" description="Pectate lyase domain-containing protein" evidence="3">
    <location>
        <begin position="27"/>
        <end position="328"/>
    </location>
</feature>
<reference evidence="5 6" key="1">
    <citation type="submission" date="2023-02" db="EMBL/GenBank/DDBJ databases">
        <title>Dictyobacter halimunensis sp. nov., a new member of the class Ktedonobacteria from forest soil in a geothermal area.</title>
        <authorList>
            <person name="Rachmania M.K."/>
            <person name="Ningsih F."/>
            <person name="Sakai Y."/>
            <person name="Yabe S."/>
            <person name="Yokota A."/>
            <person name="Sjamsuridzal W."/>
        </authorList>
    </citation>
    <scope>NUCLEOTIDE SEQUENCE [LARGE SCALE GENOMIC DNA]</scope>
    <source>
        <strain evidence="5 6">S3.2.2.5</strain>
    </source>
</reference>
<keyword evidence="2" id="KW-0964">Secreted</keyword>
<evidence type="ECO:0000313" key="6">
    <source>
        <dbReference type="Proteomes" id="UP001344906"/>
    </source>
</evidence>
<sequence>MVTALLKTGRFWLGSLMLACMLVVLAAPLAASAHPVVALADPLVGYGAGTTGGQGGSTVTVSNLSSFTSAVSGSTARTVLLNGTLTLSGQVKVGSNKTILGVGVHSGLTGGGLDLDGVSNVIIRNLTISFAKGTDDITIIRGTNHVWVDHNEFYSDRSHGKDYYDGQVDITRQSDYVTVSWNRFHDHYKTSLVGHSDSFSVDTGHLHVTYHHNWFYNVGSRAPSLRFGTGHVYNNYFQNIDTSAVHSRMNAQMLIENNVFRNVKLAVTTTGDSKTDGYVNMSGNDLGGAPVDITRTGNFTHAPYSYTLDPASSVISEVTAYSGVGVID</sequence>
<keyword evidence="1 2" id="KW-0456">Lyase</keyword>
<evidence type="ECO:0000259" key="4">
    <source>
        <dbReference type="SMART" id="SM00656"/>
    </source>
</evidence>
<comment type="similarity">
    <text evidence="2">Belongs to the polysaccharide lyase 1 family.</text>
</comment>
<evidence type="ECO:0000256" key="1">
    <source>
        <dbReference type="ARBA" id="ARBA00023239"/>
    </source>
</evidence>
<protein>
    <recommendedName>
        <fullName evidence="4">Pectate lyase domain-containing protein</fullName>
    </recommendedName>
</protein>
<evidence type="ECO:0000313" key="5">
    <source>
        <dbReference type="EMBL" id="GLV54240.1"/>
    </source>
</evidence>
<keyword evidence="3" id="KW-0732">Signal</keyword>
<dbReference type="Proteomes" id="UP001344906">
    <property type="component" value="Unassembled WGS sequence"/>
</dbReference>
<dbReference type="Gene3D" id="2.160.20.10">
    <property type="entry name" value="Single-stranded right-handed beta-helix, Pectin lyase-like"/>
    <property type="match status" value="1"/>
</dbReference>
<dbReference type="InterPro" id="IPR012334">
    <property type="entry name" value="Pectin_lyas_fold"/>
</dbReference>
<proteinExistence type="inferred from homology"/>
<organism evidence="5 6">
    <name type="scientific">Dictyobacter halimunensis</name>
    <dbReference type="NCBI Taxonomy" id="3026934"/>
    <lineage>
        <taxon>Bacteria</taxon>
        <taxon>Bacillati</taxon>
        <taxon>Chloroflexota</taxon>
        <taxon>Ktedonobacteria</taxon>
        <taxon>Ktedonobacterales</taxon>
        <taxon>Dictyobacteraceae</taxon>
        <taxon>Dictyobacter</taxon>
    </lineage>
</organism>
<dbReference type="InterPro" id="IPR011050">
    <property type="entry name" value="Pectin_lyase_fold/virulence"/>
</dbReference>
<dbReference type="SMART" id="SM00656">
    <property type="entry name" value="Amb_all"/>
    <property type="match status" value="1"/>
</dbReference>
<name>A0ABQ6FJ75_9CHLR</name>
<dbReference type="RefSeq" id="WP_338247945.1">
    <property type="nucleotide sequence ID" value="NZ_BSRI01000001.1"/>
</dbReference>
<comment type="subcellular location">
    <subcellularLocation>
        <location evidence="2">Secreted</location>
    </subcellularLocation>
</comment>
<dbReference type="Pfam" id="PF00544">
    <property type="entry name" value="Pectate_lyase_4"/>
    <property type="match status" value="1"/>
</dbReference>
<dbReference type="PANTHER" id="PTHR31683">
    <property type="entry name" value="PECTATE LYASE 18-RELATED"/>
    <property type="match status" value="1"/>
</dbReference>
<dbReference type="EMBL" id="BSRI01000001">
    <property type="protein sequence ID" value="GLV54240.1"/>
    <property type="molecule type" value="Genomic_DNA"/>
</dbReference>
<feature type="domain" description="Pectate lyase" evidence="4">
    <location>
        <begin position="54"/>
        <end position="266"/>
    </location>
</feature>
<comment type="caution">
    <text evidence="5">The sequence shown here is derived from an EMBL/GenBank/DDBJ whole genome shotgun (WGS) entry which is preliminary data.</text>
</comment>